<dbReference type="Pfam" id="PF00249">
    <property type="entry name" value="Myb_DNA-binding"/>
    <property type="match status" value="1"/>
</dbReference>
<organism evidence="11 12">
    <name type="scientific">Hibiscus syriacus</name>
    <name type="common">Rose of Sharon</name>
    <dbReference type="NCBI Taxonomy" id="106335"/>
    <lineage>
        <taxon>Eukaryota</taxon>
        <taxon>Viridiplantae</taxon>
        <taxon>Streptophyta</taxon>
        <taxon>Embryophyta</taxon>
        <taxon>Tracheophyta</taxon>
        <taxon>Spermatophyta</taxon>
        <taxon>Magnoliopsida</taxon>
        <taxon>eudicotyledons</taxon>
        <taxon>Gunneridae</taxon>
        <taxon>Pentapetalae</taxon>
        <taxon>rosids</taxon>
        <taxon>malvids</taxon>
        <taxon>Malvales</taxon>
        <taxon>Malvaceae</taxon>
        <taxon>Malvoideae</taxon>
        <taxon>Hibiscus</taxon>
    </lineage>
</organism>
<comment type="caution">
    <text evidence="11">The sequence shown here is derived from an EMBL/GenBank/DDBJ whole genome shotgun (WGS) entry which is preliminary data.</text>
</comment>
<feature type="chain" id="PRO_5025426578" evidence="8">
    <location>
        <begin position="16"/>
        <end position="186"/>
    </location>
</feature>
<evidence type="ECO:0000256" key="2">
    <source>
        <dbReference type="ARBA" id="ARBA00022737"/>
    </source>
</evidence>
<keyword evidence="3" id="KW-0805">Transcription regulation</keyword>
<keyword evidence="4" id="KW-0238">DNA-binding</keyword>
<name>A0A6A2YCV4_HIBSY</name>
<gene>
    <name evidence="11" type="ORF">F3Y22_tig00111621pilonHSYRG00359</name>
</gene>
<keyword evidence="2" id="KW-0677">Repeat</keyword>
<protein>
    <submittedName>
        <fullName evidence="11">Uncharacterized protein</fullName>
    </submittedName>
</protein>
<dbReference type="PANTHER" id="PTHR47997:SF28">
    <property type="entry name" value="TRANSCRIPTION FACTOR MYB15-LIKE"/>
    <property type="match status" value="1"/>
</dbReference>
<sequence>MLILLCFSFRWSAIAARLRGRTDNEIKNVWHTHLKKRLKHSHATNRQQQQLPDSYKDIKNEQPADSPQQSTSEASTLTTTDNDRNGNNGTTFTTNSQTNEHDVLEIDENFWSEVFSADNSGMAADFQVGFAPPDPQTHQYLTSSPPLAALEGVNDYGSSVYDSDANMEFWNNLFTREVDLPELPEF</sequence>
<dbReference type="EMBL" id="VEPZ02001387">
    <property type="protein sequence ID" value="KAE8676236.1"/>
    <property type="molecule type" value="Genomic_DNA"/>
</dbReference>
<dbReference type="Proteomes" id="UP000436088">
    <property type="component" value="Unassembled WGS sequence"/>
</dbReference>
<evidence type="ECO:0000256" key="5">
    <source>
        <dbReference type="ARBA" id="ARBA00023163"/>
    </source>
</evidence>
<keyword evidence="8" id="KW-0732">Signal</keyword>
<dbReference type="PROSITE" id="PS50090">
    <property type="entry name" value="MYB_LIKE"/>
    <property type="match status" value="1"/>
</dbReference>
<evidence type="ECO:0000313" key="11">
    <source>
        <dbReference type="EMBL" id="KAE8676236.1"/>
    </source>
</evidence>
<dbReference type="CDD" id="cd00167">
    <property type="entry name" value="SANT"/>
    <property type="match status" value="1"/>
</dbReference>
<evidence type="ECO:0000256" key="8">
    <source>
        <dbReference type="SAM" id="SignalP"/>
    </source>
</evidence>
<dbReference type="PANTHER" id="PTHR47997">
    <property type="entry name" value="MYB DOMAIN PROTEIN 55"/>
    <property type="match status" value="1"/>
</dbReference>
<feature type="domain" description="HTH myb-type" evidence="10">
    <location>
        <begin position="10"/>
        <end position="38"/>
    </location>
</feature>
<evidence type="ECO:0000259" key="10">
    <source>
        <dbReference type="PROSITE" id="PS51294"/>
    </source>
</evidence>
<dbReference type="AlphaFoldDB" id="A0A6A2YCV4"/>
<proteinExistence type="predicted"/>
<evidence type="ECO:0000259" key="9">
    <source>
        <dbReference type="PROSITE" id="PS50090"/>
    </source>
</evidence>
<evidence type="ECO:0000256" key="3">
    <source>
        <dbReference type="ARBA" id="ARBA00023015"/>
    </source>
</evidence>
<dbReference type="InterPro" id="IPR009057">
    <property type="entry name" value="Homeodomain-like_sf"/>
</dbReference>
<dbReference type="InterPro" id="IPR001005">
    <property type="entry name" value="SANT/Myb"/>
</dbReference>
<dbReference type="GO" id="GO:0005634">
    <property type="term" value="C:nucleus"/>
    <property type="evidence" value="ECO:0007669"/>
    <property type="project" value="UniProtKB-SubCell"/>
</dbReference>
<feature type="region of interest" description="Disordered" evidence="7">
    <location>
        <begin position="37"/>
        <end position="99"/>
    </location>
</feature>
<reference evidence="11" key="1">
    <citation type="submission" date="2019-09" db="EMBL/GenBank/DDBJ databases">
        <title>Draft genome information of white flower Hibiscus syriacus.</title>
        <authorList>
            <person name="Kim Y.-M."/>
        </authorList>
    </citation>
    <scope>NUCLEOTIDE SEQUENCE [LARGE SCALE GENOMIC DNA]</scope>
    <source>
        <strain evidence="11">YM2019G1</strain>
    </source>
</reference>
<feature type="domain" description="Myb-like" evidence="9">
    <location>
        <begin position="10"/>
        <end position="34"/>
    </location>
</feature>
<accession>A0A6A2YCV4</accession>
<feature type="compositionally biased region" description="Low complexity" evidence="7">
    <location>
        <begin position="76"/>
        <end position="98"/>
    </location>
</feature>
<dbReference type="SUPFAM" id="SSF46689">
    <property type="entry name" value="Homeodomain-like"/>
    <property type="match status" value="1"/>
</dbReference>
<dbReference type="InterPro" id="IPR017930">
    <property type="entry name" value="Myb_dom"/>
</dbReference>
<dbReference type="Gene3D" id="1.10.10.60">
    <property type="entry name" value="Homeodomain-like"/>
    <property type="match status" value="1"/>
</dbReference>
<comment type="subcellular location">
    <subcellularLocation>
        <location evidence="1">Nucleus</location>
    </subcellularLocation>
</comment>
<evidence type="ECO:0000256" key="1">
    <source>
        <dbReference type="ARBA" id="ARBA00004123"/>
    </source>
</evidence>
<evidence type="ECO:0000256" key="7">
    <source>
        <dbReference type="SAM" id="MobiDB-lite"/>
    </source>
</evidence>
<evidence type="ECO:0000313" key="12">
    <source>
        <dbReference type="Proteomes" id="UP000436088"/>
    </source>
</evidence>
<keyword evidence="12" id="KW-1185">Reference proteome</keyword>
<evidence type="ECO:0000256" key="4">
    <source>
        <dbReference type="ARBA" id="ARBA00023125"/>
    </source>
</evidence>
<keyword evidence="5" id="KW-0804">Transcription</keyword>
<feature type="compositionally biased region" description="Polar residues" evidence="7">
    <location>
        <begin position="63"/>
        <end position="75"/>
    </location>
</feature>
<evidence type="ECO:0000256" key="6">
    <source>
        <dbReference type="ARBA" id="ARBA00023242"/>
    </source>
</evidence>
<dbReference type="GO" id="GO:0003677">
    <property type="term" value="F:DNA binding"/>
    <property type="evidence" value="ECO:0007669"/>
    <property type="project" value="UniProtKB-KW"/>
</dbReference>
<dbReference type="InterPro" id="IPR051953">
    <property type="entry name" value="Plant_SW-associated_TFs"/>
</dbReference>
<dbReference type="PROSITE" id="PS51294">
    <property type="entry name" value="HTH_MYB"/>
    <property type="match status" value="1"/>
</dbReference>
<keyword evidence="6" id="KW-0539">Nucleus</keyword>
<feature type="signal peptide" evidence="8">
    <location>
        <begin position="1"/>
        <end position="15"/>
    </location>
</feature>